<dbReference type="HAMAP" id="MF_00087">
    <property type="entry name" value="Glu_tRNA_reductase"/>
    <property type="match status" value="1"/>
</dbReference>
<feature type="domain" description="Glutamyl-tRNA reductase N-terminal" evidence="12">
    <location>
        <begin position="28"/>
        <end position="177"/>
    </location>
</feature>
<comment type="catalytic activity">
    <reaction evidence="7 8 9">
        <text>(S)-4-amino-5-oxopentanoate + tRNA(Glu) + NADP(+) = L-glutamyl-tRNA(Glu) + NADPH + H(+)</text>
        <dbReference type="Rhea" id="RHEA:12344"/>
        <dbReference type="Rhea" id="RHEA-COMP:9663"/>
        <dbReference type="Rhea" id="RHEA-COMP:9680"/>
        <dbReference type="ChEBI" id="CHEBI:15378"/>
        <dbReference type="ChEBI" id="CHEBI:57501"/>
        <dbReference type="ChEBI" id="CHEBI:57783"/>
        <dbReference type="ChEBI" id="CHEBI:58349"/>
        <dbReference type="ChEBI" id="CHEBI:78442"/>
        <dbReference type="ChEBI" id="CHEBI:78520"/>
        <dbReference type="EC" id="1.2.1.70"/>
    </reaction>
</comment>
<dbReference type="RefSeq" id="WP_320502995.1">
    <property type="nucleotide sequence ID" value="NZ_JAXCLX010000006.1"/>
</dbReference>
<gene>
    <name evidence="8 13" type="primary">hemA</name>
    <name evidence="13" type="ORF">SMD31_21480</name>
</gene>
<comment type="subunit">
    <text evidence="8">Homodimer.</text>
</comment>
<feature type="binding site" evidence="8">
    <location>
        <position position="130"/>
    </location>
    <ligand>
        <name>substrate</name>
    </ligand>
</feature>
<reference evidence="13 14" key="1">
    <citation type="journal article" date="2013" name="Antonie Van Leeuwenhoek">
        <title>Dongia rigui sp. nov., isolated from freshwater of a large wetland in Korea.</title>
        <authorList>
            <person name="Baik K.S."/>
            <person name="Hwang Y.M."/>
            <person name="Choi J.S."/>
            <person name="Kwon J."/>
            <person name="Seong C.N."/>
        </authorList>
    </citation>
    <scope>NUCLEOTIDE SEQUENCE [LARGE SCALE GENOMIC DNA]</scope>
    <source>
        <strain evidence="13 14">04SU4-P</strain>
    </source>
</reference>
<comment type="domain">
    <text evidence="8">Possesses an unusual extended V-shaped dimeric structure with each monomer consisting of three distinct domains arranged along a curved 'spinal' alpha-helix. The N-terminal catalytic domain specifically recognizes the glutamate moiety of the substrate. The second domain is the NADPH-binding domain, and the third C-terminal domain is responsible for dimerization.</text>
</comment>
<keyword evidence="6 8" id="KW-0627">Porphyrin biosynthesis</keyword>
<evidence type="ECO:0000256" key="4">
    <source>
        <dbReference type="ARBA" id="ARBA00022857"/>
    </source>
</evidence>
<dbReference type="PANTHER" id="PTHR43013">
    <property type="entry name" value="GLUTAMYL-TRNA REDUCTASE"/>
    <property type="match status" value="1"/>
</dbReference>
<dbReference type="InterPro" id="IPR036343">
    <property type="entry name" value="GluRdtase_N_sf"/>
</dbReference>
<feature type="domain" description="Quinate/shikimate 5-dehydrogenase/glutamyl-tRNA reductase" evidence="11">
    <location>
        <begin position="193"/>
        <end position="326"/>
    </location>
</feature>
<dbReference type="InterPro" id="IPR000343">
    <property type="entry name" value="4pyrrol_synth_GluRdtase"/>
</dbReference>
<comment type="miscellaneous">
    <text evidence="8">During catalysis, the active site Cys acts as a nucleophile attacking the alpha-carbonyl group of tRNA-bound glutamate with the formation of a thioester intermediate between enzyme and glutamate, and the concomitant release of tRNA(Glu). The thioester intermediate is finally reduced by direct hydride transfer from NADPH, to form the product GSA.</text>
</comment>
<organism evidence="13 14">
    <name type="scientific">Dongia rigui</name>
    <dbReference type="NCBI Taxonomy" id="940149"/>
    <lineage>
        <taxon>Bacteria</taxon>
        <taxon>Pseudomonadati</taxon>
        <taxon>Pseudomonadota</taxon>
        <taxon>Alphaproteobacteria</taxon>
        <taxon>Rhodospirillales</taxon>
        <taxon>Dongiaceae</taxon>
        <taxon>Dongia</taxon>
    </lineage>
</organism>
<evidence type="ECO:0000256" key="3">
    <source>
        <dbReference type="ARBA" id="ARBA00012970"/>
    </source>
</evidence>
<feature type="binding site" evidence="8">
    <location>
        <begin position="210"/>
        <end position="215"/>
    </location>
    <ligand>
        <name>NADP(+)</name>
        <dbReference type="ChEBI" id="CHEBI:58349"/>
    </ligand>
</feature>
<dbReference type="NCBIfam" id="TIGR01035">
    <property type="entry name" value="hemA"/>
    <property type="match status" value="1"/>
</dbReference>
<dbReference type="InterPro" id="IPR018214">
    <property type="entry name" value="GluRdtase_CS"/>
</dbReference>
<keyword evidence="4 8" id="KW-0521">NADP</keyword>
<dbReference type="InterPro" id="IPR006151">
    <property type="entry name" value="Shikm_DH/Glu-tRNA_Rdtase"/>
</dbReference>
<dbReference type="EMBL" id="JAXCLX010000006">
    <property type="protein sequence ID" value="MDY0874524.1"/>
    <property type="molecule type" value="Genomic_DNA"/>
</dbReference>
<comment type="function">
    <text evidence="8">Catalyzes the NADPH-dependent reduction of glutamyl-tRNA(Glu) to glutamate 1-semialdehyde (GSA).</text>
</comment>
<accession>A0ABU5E4W3</accession>
<dbReference type="Pfam" id="PF05201">
    <property type="entry name" value="GlutR_N"/>
    <property type="match status" value="1"/>
</dbReference>
<evidence type="ECO:0000259" key="12">
    <source>
        <dbReference type="Pfam" id="PF05201"/>
    </source>
</evidence>
<dbReference type="Gene3D" id="3.40.50.720">
    <property type="entry name" value="NAD(P)-binding Rossmann-like Domain"/>
    <property type="match status" value="1"/>
</dbReference>
<dbReference type="PANTHER" id="PTHR43013:SF1">
    <property type="entry name" value="GLUTAMYL-TRNA REDUCTASE"/>
    <property type="match status" value="1"/>
</dbReference>
<dbReference type="SUPFAM" id="SSF51735">
    <property type="entry name" value="NAD(P)-binding Rossmann-fold domains"/>
    <property type="match status" value="1"/>
</dbReference>
<evidence type="ECO:0000256" key="1">
    <source>
        <dbReference type="ARBA" id="ARBA00005059"/>
    </source>
</evidence>
<dbReference type="Proteomes" id="UP001271769">
    <property type="component" value="Unassembled WGS sequence"/>
</dbReference>
<comment type="pathway">
    <text evidence="1 8 9">Porphyrin-containing compound metabolism; protoporphyrin-IX biosynthesis; 5-aminolevulinate from L-glutamyl-tRNA(Glu): step 1/2.</text>
</comment>
<evidence type="ECO:0000259" key="11">
    <source>
        <dbReference type="Pfam" id="PF01488"/>
    </source>
</evidence>
<comment type="similarity">
    <text evidence="2 8 9">Belongs to the glutamyl-tRNA reductase family.</text>
</comment>
<proteinExistence type="inferred from homology"/>
<sequence length="430" mass="46324">MCASPIWRRRSPPIGDLLGIAPRTFLVVGAEHKRAPVLLRDHLQGDESDSLRLLLRCREMGLDQAMVLATCDRCEVWAAVSDTARAATDITALIAEAAGHEVAEVAPQLHVLSEDAALRYVFGVAASLESQVIGEPQVLGQVKDAYRLATRSGMSGSTLDGVLQAALGTAKRVRSETDIAAQSVSMAACVVKLGRQVHGKLDKVAALLVGDGDLGELVADQLTEAGVKRWAVVHQVAARARDAAARRQAHAFTPEQLGEALVDADLVIAALDSLNYIINAPMVEAALKKRRRRPILLLDLAVPGDIDPAIDKVDDAFRYGFDDLERLAMSGRKERAEAQAAAYAVIDSELAQYRRAQEERGAADTVSALRAHFDAERAALLADNPQMDGAELTRRLVARLLHRPTLALKQNQPDTSLDAAARRLFGLDEG</sequence>
<dbReference type="SUPFAM" id="SSF69075">
    <property type="entry name" value="Glutamyl tRNA-reductase dimerization domain"/>
    <property type="match status" value="1"/>
</dbReference>
<dbReference type="EC" id="1.2.1.70" evidence="3 8"/>
<keyword evidence="5 8" id="KW-0560">Oxidoreductase</keyword>
<feature type="binding site" evidence="8">
    <location>
        <begin position="135"/>
        <end position="137"/>
    </location>
    <ligand>
        <name>substrate</name>
    </ligand>
</feature>
<evidence type="ECO:0000256" key="2">
    <source>
        <dbReference type="ARBA" id="ARBA00005916"/>
    </source>
</evidence>
<dbReference type="Pfam" id="PF01488">
    <property type="entry name" value="Shikimate_DH"/>
    <property type="match status" value="1"/>
</dbReference>
<feature type="domain" description="Tetrapyrrole biosynthesis glutamyl-tRNA reductase dimerisation" evidence="10">
    <location>
        <begin position="342"/>
        <end position="427"/>
    </location>
</feature>
<dbReference type="InterPro" id="IPR036291">
    <property type="entry name" value="NAD(P)-bd_dom_sf"/>
</dbReference>
<evidence type="ECO:0000256" key="8">
    <source>
        <dbReference type="HAMAP-Rule" id="MF_00087"/>
    </source>
</evidence>
<dbReference type="Gene3D" id="3.30.460.30">
    <property type="entry name" value="Glutamyl-tRNA reductase, N-terminal domain"/>
    <property type="match status" value="1"/>
</dbReference>
<feature type="binding site" evidence="8">
    <location>
        <position position="141"/>
    </location>
    <ligand>
        <name>substrate</name>
    </ligand>
</feature>
<dbReference type="PROSITE" id="PS00747">
    <property type="entry name" value="GLUTR"/>
    <property type="match status" value="1"/>
</dbReference>
<evidence type="ECO:0000256" key="7">
    <source>
        <dbReference type="ARBA" id="ARBA00047464"/>
    </source>
</evidence>
<evidence type="ECO:0000259" key="10">
    <source>
        <dbReference type="Pfam" id="PF00745"/>
    </source>
</evidence>
<comment type="caution">
    <text evidence="8">Lacks conserved residue(s) required for the propagation of feature annotation.</text>
</comment>
<dbReference type="InterPro" id="IPR036453">
    <property type="entry name" value="GluRdtase_dimer_dom_sf"/>
</dbReference>
<dbReference type="SUPFAM" id="SSF69742">
    <property type="entry name" value="Glutamyl tRNA-reductase catalytic, N-terminal domain"/>
    <property type="match status" value="1"/>
</dbReference>
<evidence type="ECO:0000256" key="9">
    <source>
        <dbReference type="RuleBase" id="RU000584"/>
    </source>
</evidence>
<evidence type="ECO:0000313" key="14">
    <source>
        <dbReference type="Proteomes" id="UP001271769"/>
    </source>
</evidence>
<keyword evidence="14" id="KW-1185">Reference proteome</keyword>
<evidence type="ECO:0000256" key="5">
    <source>
        <dbReference type="ARBA" id="ARBA00023002"/>
    </source>
</evidence>
<feature type="active site" description="Nucleophile" evidence="8">
    <location>
        <position position="71"/>
    </location>
</feature>
<dbReference type="Pfam" id="PF00745">
    <property type="entry name" value="GlutR_dimer"/>
    <property type="match status" value="1"/>
</dbReference>
<dbReference type="PIRSF" id="PIRSF000445">
    <property type="entry name" value="4pyrrol_synth_GluRdtase"/>
    <property type="match status" value="1"/>
</dbReference>
<name>A0ABU5E4W3_9PROT</name>
<feature type="binding site" evidence="8">
    <location>
        <begin position="70"/>
        <end position="73"/>
    </location>
    <ligand>
        <name>substrate</name>
    </ligand>
</feature>
<evidence type="ECO:0000256" key="6">
    <source>
        <dbReference type="ARBA" id="ARBA00023244"/>
    </source>
</evidence>
<dbReference type="InterPro" id="IPR015895">
    <property type="entry name" value="4pyrrol_synth_GluRdtase_N"/>
</dbReference>
<protein>
    <recommendedName>
        <fullName evidence="3 8">Glutamyl-tRNA reductase</fullName>
        <shortName evidence="8">GluTR</shortName>
        <ecNumber evidence="3 8">1.2.1.70</ecNumber>
    </recommendedName>
</protein>
<evidence type="ECO:0000313" key="13">
    <source>
        <dbReference type="EMBL" id="MDY0874524.1"/>
    </source>
</evidence>
<comment type="caution">
    <text evidence="13">The sequence shown here is derived from an EMBL/GenBank/DDBJ whole genome shotgun (WGS) entry which is preliminary data.</text>
</comment>
<dbReference type="GO" id="GO:0008883">
    <property type="term" value="F:glutamyl-tRNA reductase activity"/>
    <property type="evidence" value="ECO:0007669"/>
    <property type="project" value="UniProtKB-EC"/>
</dbReference>
<dbReference type="InterPro" id="IPR015896">
    <property type="entry name" value="4pyrrol_synth_GluRdtase_dimer"/>
</dbReference>